<gene>
    <name evidence="1" type="ORF">UFOPK3495_01299</name>
</gene>
<evidence type="ECO:0000313" key="1">
    <source>
        <dbReference type="EMBL" id="CAB4906522.1"/>
    </source>
</evidence>
<dbReference type="EMBL" id="CAFBMC010000081">
    <property type="protein sequence ID" value="CAB4906522.1"/>
    <property type="molecule type" value="Genomic_DNA"/>
</dbReference>
<dbReference type="AlphaFoldDB" id="A0A6J7GEC7"/>
<name>A0A6J7GEC7_9ZZZZ</name>
<organism evidence="1">
    <name type="scientific">freshwater metagenome</name>
    <dbReference type="NCBI Taxonomy" id="449393"/>
    <lineage>
        <taxon>unclassified sequences</taxon>
        <taxon>metagenomes</taxon>
        <taxon>ecological metagenomes</taxon>
    </lineage>
</organism>
<proteinExistence type="predicted"/>
<reference evidence="1" key="1">
    <citation type="submission" date="2020-05" db="EMBL/GenBank/DDBJ databases">
        <authorList>
            <person name="Chiriac C."/>
            <person name="Salcher M."/>
            <person name="Ghai R."/>
            <person name="Kavagutti S V."/>
        </authorList>
    </citation>
    <scope>NUCLEOTIDE SEQUENCE</scope>
</reference>
<accession>A0A6J7GEC7</accession>
<protein>
    <submittedName>
        <fullName evidence="1">Unannotated protein</fullName>
    </submittedName>
</protein>
<sequence>MQEYIGELALEVEVPVRDPMDFPGKNEDRSPRVVLVTALTQVCTQQVQQ</sequence>